<dbReference type="PRINTS" id="PR00412">
    <property type="entry name" value="EPOXHYDRLASE"/>
</dbReference>
<gene>
    <name evidence="3" type="ORF">GCM10023323_00620</name>
</gene>
<dbReference type="Gene3D" id="3.40.50.1820">
    <property type="entry name" value="alpha/beta hydrolase"/>
    <property type="match status" value="1"/>
</dbReference>
<name>A0ABP9STB5_9ACTN</name>
<evidence type="ECO:0000256" key="1">
    <source>
        <dbReference type="SAM" id="MobiDB-lite"/>
    </source>
</evidence>
<proteinExistence type="predicted"/>
<dbReference type="PRINTS" id="PR00111">
    <property type="entry name" value="ABHYDROLASE"/>
</dbReference>
<evidence type="ECO:0000313" key="3">
    <source>
        <dbReference type="EMBL" id="GAA5203118.1"/>
    </source>
</evidence>
<dbReference type="PANTHER" id="PTHR43798">
    <property type="entry name" value="MONOACYLGLYCEROL LIPASE"/>
    <property type="match status" value="1"/>
</dbReference>
<accession>A0ABP9STB5</accession>
<organism evidence="3 4">
    <name type="scientific">Streptomyces thinghirensis</name>
    <dbReference type="NCBI Taxonomy" id="551547"/>
    <lineage>
        <taxon>Bacteria</taxon>
        <taxon>Bacillati</taxon>
        <taxon>Actinomycetota</taxon>
        <taxon>Actinomycetes</taxon>
        <taxon>Kitasatosporales</taxon>
        <taxon>Streptomycetaceae</taxon>
        <taxon>Streptomyces</taxon>
    </lineage>
</organism>
<dbReference type="InterPro" id="IPR029058">
    <property type="entry name" value="AB_hydrolase_fold"/>
</dbReference>
<dbReference type="RefSeq" id="WP_345625207.1">
    <property type="nucleotide sequence ID" value="NZ_BAABJR010000001.1"/>
</dbReference>
<evidence type="ECO:0000259" key="2">
    <source>
        <dbReference type="Pfam" id="PF00561"/>
    </source>
</evidence>
<keyword evidence="4" id="KW-1185">Reference proteome</keyword>
<comment type="caution">
    <text evidence="3">The sequence shown here is derived from an EMBL/GenBank/DDBJ whole genome shotgun (WGS) entry which is preliminary data.</text>
</comment>
<sequence length="308" mass="33800">MSTQSSSTGAGTGTGTGAGADRPRTRSVMVDGDARVACWEAGPPDAEPVLLLHGYPANHHCWRHQIPPLADRYRVITPDLLGWGESDRPLHLSFDYDTEVTRLARLLDALDLDSVNLVGHDYGGFLALGLTETHPGRVRRLAVLNSRAHATFTRPWYAVFSLISLVGRTSALRPAAMRLPYAAIHRRSFAPLVRAGHLDTGVLADYVDWMDTPEGRRWLLHYFGDYRTPPRPELRRHLRDIACPTAVIWGRTDPYLSPSIATHLAGSIPDAELTVLDGTGHWVMDESPAEVTAALSRLLARPAPDATS</sequence>
<keyword evidence="3" id="KW-0378">Hydrolase</keyword>
<dbReference type="InterPro" id="IPR000639">
    <property type="entry name" value="Epox_hydrolase-like"/>
</dbReference>
<dbReference type="InterPro" id="IPR050266">
    <property type="entry name" value="AB_hydrolase_sf"/>
</dbReference>
<reference evidence="4" key="1">
    <citation type="journal article" date="2019" name="Int. J. Syst. Evol. Microbiol.">
        <title>The Global Catalogue of Microorganisms (GCM) 10K type strain sequencing project: providing services to taxonomists for standard genome sequencing and annotation.</title>
        <authorList>
            <consortium name="The Broad Institute Genomics Platform"/>
            <consortium name="The Broad Institute Genome Sequencing Center for Infectious Disease"/>
            <person name="Wu L."/>
            <person name="Ma J."/>
        </authorList>
    </citation>
    <scope>NUCLEOTIDE SEQUENCE [LARGE SCALE GENOMIC DNA]</scope>
    <source>
        <strain evidence="4">JCM 18306</strain>
    </source>
</reference>
<dbReference type="EMBL" id="BAABJR010000001">
    <property type="protein sequence ID" value="GAA5203118.1"/>
    <property type="molecule type" value="Genomic_DNA"/>
</dbReference>
<dbReference type="InterPro" id="IPR000073">
    <property type="entry name" value="AB_hydrolase_1"/>
</dbReference>
<evidence type="ECO:0000313" key="4">
    <source>
        <dbReference type="Proteomes" id="UP001499878"/>
    </source>
</evidence>
<dbReference type="PANTHER" id="PTHR43798:SF33">
    <property type="entry name" value="HYDROLASE, PUTATIVE (AFU_ORTHOLOGUE AFUA_2G14860)-RELATED"/>
    <property type="match status" value="1"/>
</dbReference>
<dbReference type="Pfam" id="PF00561">
    <property type="entry name" value="Abhydrolase_1"/>
    <property type="match status" value="1"/>
</dbReference>
<dbReference type="SUPFAM" id="SSF53474">
    <property type="entry name" value="alpha/beta-Hydrolases"/>
    <property type="match status" value="1"/>
</dbReference>
<dbReference type="Proteomes" id="UP001499878">
    <property type="component" value="Unassembled WGS sequence"/>
</dbReference>
<dbReference type="GO" id="GO:0016787">
    <property type="term" value="F:hydrolase activity"/>
    <property type="evidence" value="ECO:0007669"/>
    <property type="project" value="UniProtKB-KW"/>
</dbReference>
<feature type="region of interest" description="Disordered" evidence="1">
    <location>
        <begin position="1"/>
        <end position="25"/>
    </location>
</feature>
<protein>
    <submittedName>
        <fullName evidence="3">Alpha/beta fold hydrolase</fullName>
    </submittedName>
</protein>
<feature type="domain" description="AB hydrolase-1" evidence="2">
    <location>
        <begin position="48"/>
        <end position="288"/>
    </location>
</feature>